<protein>
    <submittedName>
        <fullName evidence="2">Uncharacterized protein</fullName>
    </submittedName>
</protein>
<dbReference type="Proteomes" id="UP001328107">
    <property type="component" value="Unassembled WGS sequence"/>
</dbReference>
<dbReference type="EMBL" id="BTRK01000001">
    <property type="protein sequence ID" value="GMR30442.1"/>
    <property type="molecule type" value="Genomic_DNA"/>
</dbReference>
<name>A0AAN5C4Z1_9BILA</name>
<evidence type="ECO:0000313" key="2">
    <source>
        <dbReference type="EMBL" id="GMR30875.1"/>
    </source>
</evidence>
<keyword evidence="3" id="KW-1185">Reference proteome</keyword>
<evidence type="ECO:0000313" key="1">
    <source>
        <dbReference type="EMBL" id="GMR30442.1"/>
    </source>
</evidence>
<reference evidence="2" key="2">
    <citation type="submission" date="2023-06" db="EMBL/GenBank/DDBJ databases">
        <title>Genome assembly of Pristionchus species.</title>
        <authorList>
            <person name="Yoshida K."/>
            <person name="Sommer R.J."/>
        </authorList>
    </citation>
    <scope>NUCLEOTIDE SEQUENCE</scope>
    <source>
        <strain evidence="2 3">RS5460</strain>
    </source>
</reference>
<sequence length="203" mass="22608">MTMEDSNIENIMSIKAGSSCTGNYLPSIFVRVLRMVQSILLTKDLRCLTYKCAGKAKMINGKLTIYNDHKPVHLPPDHGDEIRNVRKKAQDDRKIGISTADVIKSNVINAPPHLKPHLNAPAIIRSVQRSVEVRGIKVWPATLDASKFDITFLREDNCHLFRKGDAGAHKILLSDAGLRLLRTVPDWSADGTFFAAPHDFAQI</sequence>
<reference evidence="3" key="1">
    <citation type="submission" date="2022-10" db="EMBL/GenBank/DDBJ databases">
        <title>Genome assembly of Pristionchus species.</title>
        <authorList>
            <person name="Yoshida K."/>
            <person name="Sommer R.J."/>
        </authorList>
    </citation>
    <scope>NUCLEOTIDE SEQUENCE [LARGE SCALE GENOMIC DNA]</scope>
    <source>
        <strain evidence="1 3">RS5460</strain>
    </source>
</reference>
<organism evidence="2 3">
    <name type="scientific">Pristionchus mayeri</name>
    <dbReference type="NCBI Taxonomy" id="1317129"/>
    <lineage>
        <taxon>Eukaryota</taxon>
        <taxon>Metazoa</taxon>
        <taxon>Ecdysozoa</taxon>
        <taxon>Nematoda</taxon>
        <taxon>Chromadorea</taxon>
        <taxon>Rhabditida</taxon>
        <taxon>Rhabditina</taxon>
        <taxon>Diplogasteromorpha</taxon>
        <taxon>Diplogasteroidea</taxon>
        <taxon>Neodiplogasteridae</taxon>
        <taxon>Pristionchus</taxon>
    </lineage>
</organism>
<dbReference type="AlphaFoldDB" id="A0AAN5C4Z1"/>
<feature type="non-terminal residue" evidence="2">
    <location>
        <position position="203"/>
    </location>
</feature>
<dbReference type="EMBL" id="BTRK01000001">
    <property type="protein sequence ID" value="GMR30875.1"/>
    <property type="molecule type" value="Genomic_DNA"/>
</dbReference>
<comment type="caution">
    <text evidence="2">The sequence shown here is derived from an EMBL/GenBank/DDBJ whole genome shotgun (WGS) entry which is preliminary data.</text>
</comment>
<accession>A0AAN5C4Z1</accession>
<gene>
    <name evidence="1" type="ORF">PMAYCL1PPCAC_00637</name>
    <name evidence="2" type="ORF">PMAYCL1PPCAC_01070</name>
</gene>
<proteinExistence type="predicted"/>
<evidence type="ECO:0000313" key="3">
    <source>
        <dbReference type="Proteomes" id="UP001328107"/>
    </source>
</evidence>